<dbReference type="SMART" id="SM00248">
    <property type="entry name" value="ANK"/>
    <property type="match status" value="4"/>
</dbReference>
<evidence type="ECO:0000256" key="2">
    <source>
        <dbReference type="ARBA" id="ARBA00023043"/>
    </source>
</evidence>
<feature type="region of interest" description="Disordered" evidence="4">
    <location>
        <begin position="1"/>
        <end position="23"/>
    </location>
</feature>
<evidence type="ECO:0000313" key="6">
    <source>
        <dbReference type="Proteomes" id="UP000717696"/>
    </source>
</evidence>
<organism evidence="5 6">
    <name type="scientific">Dactylonectria estremocensis</name>
    <dbReference type="NCBI Taxonomy" id="1079267"/>
    <lineage>
        <taxon>Eukaryota</taxon>
        <taxon>Fungi</taxon>
        <taxon>Dikarya</taxon>
        <taxon>Ascomycota</taxon>
        <taxon>Pezizomycotina</taxon>
        <taxon>Sordariomycetes</taxon>
        <taxon>Hypocreomycetidae</taxon>
        <taxon>Hypocreales</taxon>
        <taxon>Nectriaceae</taxon>
        <taxon>Dactylonectria</taxon>
    </lineage>
</organism>
<feature type="repeat" description="ANK" evidence="3">
    <location>
        <begin position="150"/>
        <end position="174"/>
    </location>
</feature>
<accession>A0A9P9EX11</accession>
<dbReference type="PANTHER" id="PTHR24161:SF121">
    <property type="entry name" value="M-PHASE PHOSPHOPROTEIN 8"/>
    <property type="match status" value="1"/>
</dbReference>
<sequence length="209" mass="22702">MLLDTGKVDADSRDKSGRSPLSWAAGSGNEAVVKMLLDTGKNGNEAVVKILLDRGKVNVDLRDKSGRSPLLWAAWNGNEAAVKLLLDMGKVDVDARDKNGRSPLSWAAKKGYKGKYRGIPPPLTAWNGNEAVVKILLNTGKVDVDARDKNGRSPLSWAAEKGREAVVKMLLDTGKVDMATEDALFAERSSTIRYDALHLVQDFPVLFDV</sequence>
<dbReference type="Proteomes" id="UP000717696">
    <property type="component" value="Unassembled WGS sequence"/>
</dbReference>
<dbReference type="PROSITE" id="PS50297">
    <property type="entry name" value="ANK_REP_REGION"/>
    <property type="match status" value="3"/>
</dbReference>
<gene>
    <name evidence="5" type="ORF">B0J13DRAFT_621875</name>
</gene>
<evidence type="ECO:0000256" key="4">
    <source>
        <dbReference type="SAM" id="MobiDB-lite"/>
    </source>
</evidence>
<dbReference type="InterPro" id="IPR002110">
    <property type="entry name" value="Ankyrin_rpt"/>
</dbReference>
<evidence type="ECO:0000256" key="3">
    <source>
        <dbReference type="PROSITE-ProRule" id="PRU00023"/>
    </source>
</evidence>
<dbReference type="SUPFAM" id="SSF48403">
    <property type="entry name" value="Ankyrin repeat"/>
    <property type="match status" value="1"/>
</dbReference>
<keyword evidence="6" id="KW-1185">Reference proteome</keyword>
<reference evidence="5" key="1">
    <citation type="journal article" date="2021" name="Nat. Commun.">
        <title>Genetic determinants of endophytism in the Arabidopsis root mycobiome.</title>
        <authorList>
            <person name="Mesny F."/>
            <person name="Miyauchi S."/>
            <person name="Thiergart T."/>
            <person name="Pickel B."/>
            <person name="Atanasova L."/>
            <person name="Karlsson M."/>
            <person name="Huettel B."/>
            <person name="Barry K.W."/>
            <person name="Haridas S."/>
            <person name="Chen C."/>
            <person name="Bauer D."/>
            <person name="Andreopoulos W."/>
            <person name="Pangilinan J."/>
            <person name="LaButti K."/>
            <person name="Riley R."/>
            <person name="Lipzen A."/>
            <person name="Clum A."/>
            <person name="Drula E."/>
            <person name="Henrissat B."/>
            <person name="Kohler A."/>
            <person name="Grigoriev I.V."/>
            <person name="Martin F.M."/>
            <person name="Hacquard S."/>
        </authorList>
    </citation>
    <scope>NUCLEOTIDE SEQUENCE</scope>
    <source>
        <strain evidence="5">MPI-CAGE-AT-0021</strain>
    </source>
</reference>
<dbReference type="Pfam" id="PF12796">
    <property type="entry name" value="Ank_2"/>
    <property type="match status" value="2"/>
</dbReference>
<evidence type="ECO:0000313" key="5">
    <source>
        <dbReference type="EMBL" id="KAH7146950.1"/>
    </source>
</evidence>
<dbReference type="PANTHER" id="PTHR24161">
    <property type="entry name" value="ANK_REP_REGION DOMAIN-CONTAINING PROTEIN-RELATED"/>
    <property type="match status" value="1"/>
</dbReference>
<keyword evidence="1" id="KW-0677">Repeat</keyword>
<keyword evidence="2 3" id="KW-0040">ANK repeat</keyword>
<dbReference type="InterPro" id="IPR036770">
    <property type="entry name" value="Ankyrin_rpt-contain_sf"/>
</dbReference>
<dbReference type="PROSITE" id="PS50088">
    <property type="entry name" value="ANK_REPEAT"/>
    <property type="match status" value="3"/>
</dbReference>
<feature type="compositionally biased region" description="Basic and acidic residues" evidence="4">
    <location>
        <begin position="1"/>
        <end position="17"/>
    </location>
</feature>
<comment type="caution">
    <text evidence="5">The sequence shown here is derived from an EMBL/GenBank/DDBJ whole genome shotgun (WGS) entry which is preliminary data.</text>
</comment>
<dbReference type="Gene3D" id="1.25.40.20">
    <property type="entry name" value="Ankyrin repeat-containing domain"/>
    <property type="match status" value="3"/>
</dbReference>
<dbReference type="EMBL" id="JAGMUU010000008">
    <property type="protein sequence ID" value="KAH7146950.1"/>
    <property type="molecule type" value="Genomic_DNA"/>
</dbReference>
<protein>
    <submittedName>
        <fullName evidence="5">Ankyrin repeat-containing domain protein</fullName>
    </submittedName>
</protein>
<feature type="repeat" description="ANK" evidence="3">
    <location>
        <begin position="16"/>
        <end position="42"/>
    </location>
</feature>
<dbReference type="OrthoDB" id="426293at2759"/>
<feature type="repeat" description="ANK" evidence="3">
    <location>
        <begin position="65"/>
        <end position="89"/>
    </location>
</feature>
<proteinExistence type="predicted"/>
<name>A0A9P9EX11_9HYPO</name>
<dbReference type="Pfam" id="PF00023">
    <property type="entry name" value="Ank"/>
    <property type="match status" value="1"/>
</dbReference>
<evidence type="ECO:0000256" key="1">
    <source>
        <dbReference type="ARBA" id="ARBA00022737"/>
    </source>
</evidence>
<dbReference type="AlphaFoldDB" id="A0A9P9EX11"/>